<evidence type="ECO:0000313" key="7">
    <source>
        <dbReference type="WBParaSite" id="TCNE_0000125301-mRNA-1"/>
    </source>
</evidence>
<dbReference type="Pfam" id="PF16878">
    <property type="entry name" value="SIX1_SD"/>
    <property type="match status" value="1"/>
</dbReference>
<evidence type="ECO:0000256" key="3">
    <source>
        <dbReference type="ARBA" id="ARBA00023242"/>
    </source>
</evidence>
<evidence type="ECO:0000259" key="4">
    <source>
        <dbReference type="Pfam" id="PF16878"/>
    </source>
</evidence>
<gene>
    <name evidence="5" type="ORF">TCNE_LOCUS1254</name>
</gene>
<dbReference type="GO" id="GO:0000978">
    <property type="term" value="F:RNA polymerase II cis-regulatory region sequence-specific DNA binding"/>
    <property type="evidence" value="ECO:0007669"/>
    <property type="project" value="TreeGrafter"/>
</dbReference>
<evidence type="ECO:0000313" key="6">
    <source>
        <dbReference type="Proteomes" id="UP000050794"/>
    </source>
</evidence>
<dbReference type="GO" id="GO:0005667">
    <property type="term" value="C:transcription regulator complex"/>
    <property type="evidence" value="ECO:0007669"/>
    <property type="project" value="TreeGrafter"/>
</dbReference>
<evidence type="ECO:0000256" key="1">
    <source>
        <dbReference type="ARBA" id="ARBA00023125"/>
    </source>
</evidence>
<keyword evidence="2" id="KW-0371">Homeobox</keyword>
<dbReference type="GO" id="GO:0005634">
    <property type="term" value="C:nucleus"/>
    <property type="evidence" value="ECO:0007669"/>
    <property type="project" value="TreeGrafter"/>
</dbReference>
<dbReference type="InterPro" id="IPR031701">
    <property type="entry name" value="SIX1_SD"/>
</dbReference>
<keyword evidence="1" id="KW-0238">DNA-binding</keyword>
<dbReference type="GO" id="GO:0000981">
    <property type="term" value="F:DNA-binding transcription factor activity, RNA polymerase II-specific"/>
    <property type="evidence" value="ECO:0007669"/>
    <property type="project" value="TreeGrafter"/>
</dbReference>
<dbReference type="PANTHER" id="PTHR10390:SF33">
    <property type="entry name" value="PROTEIN OPTIX"/>
    <property type="match status" value="1"/>
</dbReference>
<evidence type="ECO:0000313" key="5">
    <source>
        <dbReference type="EMBL" id="VDM25798.1"/>
    </source>
</evidence>
<organism evidence="6 7">
    <name type="scientific">Toxocara canis</name>
    <name type="common">Canine roundworm</name>
    <dbReference type="NCBI Taxonomy" id="6265"/>
    <lineage>
        <taxon>Eukaryota</taxon>
        <taxon>Metazoa</taxon>
        <taxon>Ecdysozoa</taxon>
        <taxon>Nematoda</taxon>
        <taxon>Chromadorea</taxon>
        <taxon>Rhabditida</taxon>
        <taxon>Spirurina</taxon>
        <taxon>Ascaridomorpha</taxon>
        <taxon>Ascaridoidea</taxon>
        <taxon>Toxocaridae</taxon>
        <taxon>Toxocara</taxon>
    </lineage>
</organism>
<dbReference type="Proteomes" id="UP000050794">
    <property type="component" value="Unassembled WGS sequence"/>
</dbReference>
<dbReference type="EMBL" id="UYWY01000875">
    <property type="protein sequence ID" value="VDM25798.1"/>
    <property type="molecule type" value="Genomic_DNA"/>
</dbReference>
<sequence>MRPDTGADVTLIIFKDWIKINRPKLLPPLVKLKSANSKDIKIVKLCEQLEEAGTVERLAAFLWTVSHQPYGEEVNNVLRANESVLRAKALVCFHMGNFQEMYRILESHKFTNGSHSKLQAMWQEAHYQEAEKLRGRLVTSLSLSSFLSSPSLLFLSVSLSLPFCNSVYHCLAHLLDKMANMQPFY</sequence>
<proteinExistence type="predicted"/>
<protein>
    <submittedName>
        <fullName evidence="7">SIX1_SD domain-containing protein</fullName>
    </submittedName>
</protein>
<evidence type="ECO:0000256" key="2">
    <source>
        <dbReference type="ARBA" id="ARBA00023155"/>
    </source>
</evidence>
<feature type="domain" description="Homeobox protein SIX1 N-terminal SD" evidence="4">
    <location>
        <begin position="41"/>
        <end position="137"/>
    </location>
</feature>
<accession>A0A183TYD4</accession>
<dbReference type="PANTHER" id="PTHR10390">
    <property type="entry name" value="HOMEOBOX PROTEIN SIX"/>
    <property type="match status" value="1"/>
</dbReference>
<keyword evidence="6" id="KW-1185">Reference proteome</keyword>
<reference evidence="5 6" key="2">
    <citation type="submission" date="2018-11" db="EMBL/GenBank/DDBJ databases">
        <authorList>
            <consortium name="Pathogen Informatics"/>
        </authorList>
    </citation>
    <scope>NUCLEOTIDE SEQUENCE [LARGE SCALE GENOMIC DNA]</scope>
</reference>
<dbReference type="WBParaSite" id="TCNE_0000125301-mRNA-1">
    <property type="protein sequence ID" value="TCNE_0000125301-mRNA-1"/>
    <property type="gene ID" value="TCNE_0000125301"/>
</dbReference>
<name>A0A183TYD4_TOXCA</name>
<dbReference type="AlphaFoldDB" id="A0A183TYD4"/>
<reference evidence="7" key="1">
    <citation type="submission" date="2016-06" db="UniProtKB">
        <authorList>
            <consortium name="WormBaseParasite"/>
        </authorList>
    </citation>
    <scope>IDENTIFICATION</scope>
</reference>
<keyword evidence="3" id="KW-0539">Nucleus</keyword>